<comment type="caution">
    <text evidence="2">The sequence shown here is derived from an EMBL/GenBank/DDBJ whole genome shotgun (WGS) entry which is preliminary data.</text>
</comment>
<feature type="region of interest" description="Disordered" evidence="1">
    <location>
        <begin position="120"/>
        <end position="156"/>
    </location>
</feature>
<keyword evidence="3" id="KW-1185">Reference proteome</keyword>
<proteinExistence type="predicted"/>
<reference evidence="2" key="1">
    <citation type="submission" date="2022-10" db="EMBL/GenBank/DDBJ databases">
        <title>Tapping the CABI collections for fungal endophytes: first genome assemblies for Collariella, Neodidymelliopsis, Ascochyta clinopodiicola, Didymella pomorum, Didymosphaeria variabile, Neocosmospora piperis and Neocucurbitaria cava.</title>
        <authorList>
            <person name="Hill R."/>
        </authorList>
    </citation>
    <scope>NUCLEOTIDE SEQUENCE</scope>
    <source>
        <strain evidence="2">IMI 355091</strain>
    </source>
</reference>
<accession>A0A9W9D4V9</accession>
<sequence length="262" mass="27263">MAARYGPIDTASAAPVASIKRPAIGAPKRYPGVQKKTISAIEAAAERGATAATAVGRPTKKLPLAHPLTRANTNSGGKDVLTGHIASILIELTRQVIIMVLKAPILSQVHPPKIRPTAVAAPNPPTSPAPVDAGKPIELANSGKKNGGTKSAKTPTAPAMVKATKGTLFNSDHSNLESVPVVARSFNASAHDAEDAERPFESKPIDERLSSERQHRCTYTAPSLNKSIGKSDSGTEPLQGQAIRCGVQKSGADSNKHACDTE</sequence>
<gene>
    <name evidence="2" type="ORF">N0V91_009058</name>
</gene>
<dbReference type="AlphaFoldDB" id="A0A9W9D4V9"/>
<protein>
    <submittedName>
        <fullName evidence="2">Uncharacterized protein</fullName>
    </submittedName>
</protein>
<dbReference type="EMBL" id="JAPEVA010000097">
    <property type="protein sequence ID" value="KAJ4399985.1"/>
    <property type="molecule type" value="Genomic_DNA"/>
</dbReference>
<evidence type="ECO:0000313" key="2">
    <source>
        <dbReference type="EMBL" id="KAJ4399985.1"/>
    </source>
</evidence>
<organism evidence="2 3">
    <name type="scientific">Didymella pomorum</name>
    <dbReference type="NCBI Taxonomy" id="749634"/>
    <lineage>
        <taxon>Eukaryota</taxon>
        <taxon>Fungi</taxon>
        <taxon>Dikarya</taxon>
        <taxon>Ascomycota</taxon>
        <taxon>Pezizomycotina</taxon>
        <taxon>Dothideomycetes</taxon>
        <taxon>Pleosporomycetidae</taxon>
        <taxon>Pleosporales</taxon>
        <taxon>Pleosporineae</taxon>
        <taxon>Didymellaceae</taxon>
        <taxon>Didymella</taxon>
    </lineage>
</organism>
<evidence type="ECO:0000313" key="3">
    <source>
        <dbReference type="Proteomes" id="UP001140510"/>
    </source>
</evidence>
<feature type="compositionally biased region" description="Polar residues" evidence="1">
    <location>
        <begin position="220"/>
        <end position="238"/>
    </location>
</feature>
<dbReference type="Proteomes" id="UP001140510">
    <property type="component" value="Unassembled WGS sequence"/>
</dbReference>
<evidence type="ECO:0000256" key="1">
    <source>
        <dbReference type="SAM" id="MobiDB-lite"/>
    </source>
</evidence>
<dbReference type="OrthoDB" id="10590001at2759"/>
<feature type="region of interest" description="Disordered" evidence="1">
    <location>
        <begin position="209"/>
        <end position="239"/>
    </location>
</feature>
<name>A0A9W9D4V9_9PLEO</name>